<reference evidence="2 3" key="1">
    <citation type="submission" date="2019-06" db="EMBL/GenBank/DDBJ databases">
        <title>Whole genome sequencing of Lactobacillus johnsonii strain G2A.</title>
        <authorList>
            <person name="Conlan S."/>
            <person name="Thomas P.J."/>
            <person name="Mullikin J."/>
            <person name="Singer J."/>
            <person name="Weaver C."/>
            <person name="Segre J.A."/>
        </authorList>
    </citation>
    <scope>NUCLEOTIDE SEQUENCE [LARGE SCALE GENOMIC DNA]</scope>
    <source>
        <strain evidence="2 3">G2A</strain>
        <plasmid evidence="2 3">unnamed2</plasmid>
    </source>
</reference>
<dbReference type="RefSeq" id="WP_163589034.1">
    <property type="nucleotide sequence ID" value="NZ_CP040856.1"/>
</dbReference>
<protein>
    <submittedName>
        <fullName evidence="2">Uncharacterized protein</fullName>
    </submittedName>
</protein>
<dbReference type="EMBL" id="CP040856">
    <property type="protein sequence ID" value="QIA88677.1"/>
    <property type="molecule type" value="Genomic_DNA"/>
</dbReference>
<organism evidence="2 3">
    <name type="scientific">Lactobacillus johnsonii</name>
    <dbReference type="NCBI Taxonomy" id="33959"/>
    <lineage>
        <taxon>Bacteria</taxon>
        <taxon>Bacillati</taxon>
        <taxon>Bacillota</taxon>
        <taxon>Bacilli</taxon>
        <taxon>Lactobacillales</taxon>
        <taxon>Lactobacillaceae</taxon>
        <taxon>Lactobacillus</taxon>
    </lineage>
</organism>
<accession>A0A9X7TES7</accession>
<keyword evidence="1" id="KW-1133">Transmembrane helix</keyword>
<feature type="transmembrane region" description="Helical" evidence="1">
    <location>
        <begin position="12"/>
        <end position="32"/>
    </location>
</feature>
<keyword evidence="1" id="KW-0812">Transmembrane</keyword>
<dbReference type="AlphaFoldDB" id="A0A9X7TES7"/>
<sequence>MKKKFKYPHFLMMFVDDVIGVVALVAYLVTIFQGHASGFLALVVVIFVSFLIWHINMLIKKGASNEK</sequence>
<name>A0A9X7TES7_LACJH</name>
<evidence type="ECO:0000256" key="1">
    <source>
        <dbReference type="SAM" id="Phobius"/>
    </source>
</evidence>
<dbReference type="Proteomes" id="UP000464749">
    <property type="component" value="Plasmid unnamed2"/>
</dbReference>
<feature type="transmembrane region" description="Helical" evidence="1">
    <location>
        <begin position="38"/>
        <end position="59"/>
    </location>
</feature>
<geneLocation type="plasmid" evidence="2 3">
    <name>unnamed2</name>
</geneLocation>
<keyword evidence="1" id="KW-0472">Membrane</keyword>
<evidence type="ECO:0000313" key="2">
    <source>
        <dbReference type="EMBL" id="QIA88677.1"/>
    </source>
</evidence>
<keyword evidence="2" id="KW-0614">Plasmid</keyword>
<proteinExistence type="predicted"/>
<gene>
    <name evidence="2" type="ORF">FEE39_10570</name>
</gene>
<evidence type="ECO:0000313" key="3">
    <source>
        <dbReference type="Proteomes" id="UP000464749"/>
    </source>
</evidence>